<name>I8RGX5_9FIRM</name>
<organism evidence="1 2">
    <name type="scientific">Pelosinus fermentans B4</name>
    <dbReference type="NCBI Taxonomy" id="1149862"/>
    <lineage>
        <taxon>Bacteria</taxon>
        <taxon>Bacillati</taxon>
        <taxon>Bacillota</taxon>
        <taxon>Negativicutes</taxon>
        <taxon>Selenomonadales</taxon>
        <taxon>Sporomusaceae</taxon>
        <taxon>Pelosinus</taxon>
    </lineage>
</organism>
<evidence type="ECO:0000313" key="1">
    <source>
        <dbReference type="EMBL" id="EIW18913.1"/>
    </source>
</evidence>
<proteinExistence type="predicted"/>
<dbReference type="OrthoDB" id="1681706at2"/>
<sequence>MGFPKDFDFGGCLHVTLVLRDYQVLTGRFRGLIGDRPGHDCCDKEHKHEDEKCKKDDKYCKPPKLDIDVKVEEDCEFILLELTRPAAAINLSSFTCNIFDDIITEIDFVVSGTTFPVGTCVAINVCNILYAGPGADFCDIPFTIGGAAAGSGLTISLKK</sequence>
<dbReference type="Proteomes" id="UP000004324">
    <property type="component" value="Unassembled WGS sequence"/>
</dbReference>
<comment type="caution">
    <text evidence="1">The sequence shown here is derived from an EMBL/GenBank/DDBJ whole genome shotgun (WGS) entry which is preliminary data.</text>
</comment>
<keyword evidence="2" id="KW-1185">Reference proteome</keyword>
<protein>
    <submittedName>
        <fullName evidence="1">Uncharacterized protein</fullName>
    </submittedName>
</protein>
<evidence type="ECO:0000313" key="2">
    <source>
        <dbReference type="Proteomes" id="UP000004324"/>
    </source>
</evidence>
<accession>I8RGX5</accession>
<dbReference type="PATRIC" id="fig|1149862.3.peg.1861"/>
<dbReference type="AlphaFoldDB" id="I8RGX5"/>
<gene>
    <name evidence="1" type="ORF">FB4_0438</name>
</gene>
<dbReference type="RefSeq" id="WP_007933371.1">
    <property type="nucleotide sequence ID" value="NZ_AKVJ01000022.1"/>
</dbReference>
<reference evidence="1 2" key="1">
    <citation type="journal article" date="2012" name="J. Bacteriol.">
        <title>Draft Genome Sequences for Two Metal-Reducing Pelosinus fermentans Strains Isolated from a Cr(VI)-Contaminated Site and for Type Strain R7.</title>
        <authorList>
            <person name="Brown S.D."/>
            <person name="Podar M."/>
            <person name="Klingeman D.M."/>
            <person name="Johnson C.M."/>
            <person name="Yang Z.K."/>
            <person name="Utturkar S.M."/>
            <person name="Land M.L."/>
            <person name="Mosher J.J."/>
            <person name="Hurt R.A.Jr."/>
            <person name="Phelps T.J."/>
            <person name="Palumbo A.V."/>
            <person name="Arkin A.P."/>
            <person name="Hazen T.C."/>
            <person name="Elias D.A."/>
        </authorList>
    </citation>
    <scope>NUCLEOTIDE SEQUENCE [LARGE SCALE GENOMIC DNA]</scope>
    <source>
        <strain evidence="1 2">B4</strain>
    </source>
</reference>
<dbReference type="EMBL" id="AKVJ01000022">
    <property type="protein sequence ID" value="EIW18913.1"/>
    <property type="molecule type" value="Genomic_DNA"/>
</dbReference>